<keyword evidence="2" id="KW-1185">Reference proteome</keyword>
<evidence type="ECO:0000313" key="2">
    <source>
        <dbReference type="Proteomes" id="UP001056778"/>
    </source>
</evidence>
<comment type="caution">
    <text evidence="1">The sequence shown here is derived from an EMBL/GenBank/DDBJ whole genome shotgun (WGS) entry which is preliminary data.</text>
</comment>
<proteinExistence type="predicted"/>
<evidence type="ECO:0000313" key="1">
    <source>
        <dbReference type="EMBL" id="KAI4458904.1"/>
    </source>
</evidence>
<sequence>MKWLIFMYSPFLAIAIPKFDQSAILKNILVPADAAVNSAIYRLKAYDSFFDYPLTFKLGEISNVVRLETLNCTRFNSICQANVVLKNRLEIGRIYDFSVSVSNSKGDSDVMQCSFRSTNSTTPIEKIFPGAPSLLTISEGARRNSEIGHIRAHGKSTGDRKVLLELYGPPQFGLRQRLISERDVEGSIWLLNSLDYERSPSHHLIIYANDPWTDTTTDTRNIASWPIFVSVLDEQDTPPLFTQVPPTTILDPKLKVGDVILTVRAEDGDRGDPRDIRYFLTSDNELSQYFELLEGTGELILAKPISNLTTIASSKTPILLTIRADEVRRSNLEAPSQSSSVQLALIPPLPPELVPKFSSNEYETKIEENSPIGMILELKGGEISVPTGVVVTLELLNNNGTFEINPKVVNGRNNFTITIKNNTLLDYESRHSVQCDILAKEVSDKSVNFSVKSRLIVYLEDIDDNTPIFRQIEWKANLPEHAKIGTSVVRVEAIDSDNPQMKNIKYPHIFGPGSDNFKLNPDTGLITVAKPDGLDTEKGDSIKFFVEATSNKMNDNTATATVIIDLVDINDKPPIFEKSLYEFILDENRDKFTTPAFIKAFDNDTTPPNNEVFYELIEQIENVTLNMITGELKINNTWNKPNVTIIHARAYDGGIPRLSSTTEIKLYPSENKFRKVLFVVPGRHPNREEIAKTLSAIVGTAVTIDEVRLYKDGDGTATDTRNTQDRSIVVATVPNSPNTVVDYNKIQEMLDQRTVEKENIVTKAASPNLWWLFWLLLLLVLLIALIVVICCMCECCPWYLPPRKKKQTQSAEVSKLVVHGSGQGKESKSVQVAEWFGRREAWTPEAVQLDNEMDSLRRHELERDSQRGGVKRPARQAHVITQDALPRDQLYIREGNADILRLITRGNEQQRPITLVQEQPYIIDSGKDILLRRFIDQQQADIHRSTVPLPNAVNKLQAENEMLEASLRHQNALLRQILTEREREMRLETQSLPAGTQTDQDAGTQTEPIFLRPPKRKTRSDNDASDFSDEDEDRQRTRRYYRRPGRISTRRKITTPIQEESETNLDVDKQQRSDNQLKFSDTRSSILRKNVADKRKSKSALKREVLKEISASLLQSDGSDSDGQFRRGSLSDDSLEKYIILKKRILNSSRSYQDKSKKSQSASDLRSLSNDNKDYKRQIKTQSHLDLSKKLPIKQGKKVSSSRYMEWYTKGNSKFRKSEDTTVSSATSRASVNVTKKNVTGTQSQGKSNENKNVTNGPVHPLIQHSEHRFENFVSRKPDDDVDSGIVLTRPVMAQKKSVFTIAYDDMHTSQIRQDSATPPF</sequence>
<protein>
    <submittedName>
        <fullName evidence="1">Fat atypical cadherin-related</fullName>
    </submittedName>
</protein>
<dbReference type="EMBL" id="CM043020">
    <property type="protein sequence ID" value="KAI4458904.1"/>
    <property type="molecule type" value="Genomic_DNA"/>
</dbReference>
<accession>A0ACB9SWY0</accession>
<organism evidence="1 2">
    <name type="scientific">Holotrichia oblita</name>
    <name type="common">Chafer beetle</name>
    <dbReference type="NCBI Taxonomy" id="644536"/>
    <lineage>
        <taxon>Eukaryota</taxon>
        <taxon>Metazoa</taxon>
        <taxon>Ecdysozoa</taxon>
        <taxon>Arthropoda</taxon>
        <taxon>Hexapoda</taxon>
        <taxon>Insecta</taxon>
        <taxon>Pterygota</taxon>
        <taxon>Neoptera</taxon>
        <taxon>Endopterygota</taxon>
        <taxon>Coleoptera</taxon>
        <taxon>Polyphaga</taxon>
        <taxon>Scarabaeiformia</taxon>
        <taxon>Scarabaeidae</taxon>
        <taxon>Melolonthinae</taxon>
        <taxon>Holotrichia</taxon>
    </lineage>
</organism>
<reference evidence="1" key="1">
    <citation type="submission" date="2022-04" db="EMBL/GenBank/DDBJ databases">
        <title>Chromosome-scale genome assembly of Holotrichia oblita Faldermann.</title>
        <authorList>
            <person name="Rongchong L."/>
        </authorList>
    </citation>
    <scope>NUCLEOTIDE SEQUENCE</scope>
    <source>
        <strain evidence="1">81SQS9</strain>
    </source>
</reference>
<name>A0ACB9SWY0_HOLOL</name>
<gene>
    <name evidence="1" type="ORF">MML48_6g00010796</name>
</gene>
<dbReference type="Proteomes" id="UP001056778">
    <property type="component" value="Chromosome 6"/>
</dbReference>